<protein>
    <submittedName>
        <fullName evidence="1">Uncharacterized protein</fullName>
    </submittedName>
</protein>
<proteinExistence type="predicted"/>
<name>A0A1B1S2W1_9BACL</name>
<accession>A0A1B1S2W1</accession>
<keyword evidence="2" id="KW-1185">Reference proteome</keyword>
<sequence>MQLARQDVAMLAAKGLHSSKKNLRFTEIAAGGRFRARRRRVMQLARQDVAVLAAKDLRRTNSGSGPS</sequence>
<organism evidence="1 2">
    <name type="scientific">Planococcus versutus</name>
    <dbReference type="NCBI Taxonomy" id="1302659"/>
    <lineage>
        <taxon>Bacteria</taxon>
        <taxon>Bacillati</taxon>
        <taxon>Bacillota</taxon>
        <taxon>Bacilli</taxon>
        <taxon>Bacillales</taxon>
        <taxon>Caryophanaceae</taxon>
        <taxon>Planococcus</taxon>
    </lineage>
</organism>
<reference evidence="1" key="1">
    <citation type="submission" date="2016-10" db="EMBL/GenBank/DDBJ databases">
        <authorList>
            <person name="See-Too W.S."/>
        </authorList>
    </citation>
    <scope>NUCLEOTIDE SEQUENCE</scope>
    <source>
        <strain evidence="1">L10.15</strain>
    </source>
</reference>
<dbReference type="EMBL" id="CP016540">
    <property type="protein sequence ID" value="ANU27524.1"/>
    <property type="molecule type" value="Genomic_DNA"/>
</dbReference>
<dbReference type="AlphaFoldDB" id="A0A1B1S2W1"/>
<dbReference type="KEGG" id="pll:I858_011045"/>
<evidence type="ECO:0000313" key="1">
    <source>
        <dbReference type="EMBL" id="ANU27524.1"/>
    </source>
</evidence>
<evidence type="ECO:0000313" key="2">
    <source>
        <dbReference type="Proteomes" id="UP000053354"/>
    </source>
</evidence>
<dbReference type="Proteomes" id="UP000053354">
    <property type="component" value="Chromosome"/>
</dbReference>
<gene>
    <name evidence="1" type="ORF">I858_011045</name>
</gene>